<sequence>YELNDSEWEIVKQLSSLLMIFKDVTLFFLRSTPNIPTVLPAMDNIGEWLTTASVNSKLPTSIRAAASLSKKTLNRYYEHLDCSKVYCIAMVLDPCCKLKYFKTAKWEKEWIDEAERLTRQEYIKSYRDLEAEFAE</sequence>
<keyword evidence="3" id="KW-1185">Reference proteome</keyword>
<dbReference type="InterPro" id="IPR025525">
    <property type="entry name" value="hAT-like_transposase_RNase-H"/>
</dbReference>
<reference evidence="3" key="2">
    <citation type="submission" date="2015-01" db="EMBL/GenBank/DDBJ databases">
        <title>Evolutionary Origins and Diversification of the Mycorrhizal Mutualists.</title>
        <authorList>
            <consortium name="DOE Joint Genome Institute"/>
            <consortium name="Mycorrhizal Genomics Consortium"/>
            <person name="Kohler A."/>
            <person name="Kuo A."/>
            <person name="Nagy L.G."/>
            <person name="Floudas D."/>
            <person name="Copeland A."/>
            <person name="Barry K.W."/>
            <person name="Cichocki N."/>
            <person name="Veneault-Fourrey C."/>
            <person name="LaButti K."/>
            <person name="Lindquist E.A."/>
            <person name="Lipzen A."/>
            <person name="Lundell T."/>
            <person name="Morin E."/>
            <person name="Murat C."/>
            <person name="Riley R."/>
            <person name="Ohm R."/>
            <person name="Sun H."/>
            <person name="Tunlid A."/>
            <person name="Henrissat B."/>
            <person name="Grigoriev I.V."/>
            <person name="Hibbett D.S."/>
            <person name="Martin F."/>
        </authorList>
    </citation>
    <scope>NUCLEOTIDE SEQUENCE [LARGE SCALE GENOMIC DNA]</scope>
    <source>
        <strain evidence="3">LaAM-08-1</strain>
    </source>
</reference>
<dbReference type="STRING" id="1095629.A0A0C9Y4X4"/>
<dbReference type="HOGENOM" id="CLU_099691_0_0_1"/>
<feature type="domain" description="hAT-like transposase RNase-H fold" evidence="1">
    <location>
        <begin position="34"/>
        <end position="109"/>
    </location>
</feature>
<gene>
    <name evidence="2" type="ORF">K443DRAFT_40491</name>
</gene>
<proteinExistence type="predicted"/>
<protein>
    <recommendedName>
        <fullName evidence="1">hAT-like transposase RNase-H fold domain-containing protein</fullName>
    </recommendedName>
</protein>
<name>A0A0C9Y4X4_9AGAR</name>
<accession>A0A0C9Y4X4</accession>
<dbReference type="AlphaFoldDB" id="A0A0C9Y4X4"/>
<organism evidence="2 3">
    <name type="scientific">Laccaria amethystina LaAM-08-1</name>
    <dbReference type="NCBI Taxonomy" id="1095629"/>
    <lineage>
        <taxon>Eukaryota</taxon>
        <taxon>Fungi</taxon>
        <taxon>Dikarya</taxon>
        <taxon>Basidiomycota</taxon>
        <taxon>Agaricomycotina</taxon>
        <taxon>Agaricomycetes</taxon>
        <taxon>Agaricomycetidae</taxon>
        <taxon>Agaricales</taxon>
        <taxon>Agaricineae</taxon>
        <taxon>Hydnangiaceae</taxon>
        <taxon>Laccaria</taxon>
    </lineage>
</organism>
<evidence type="ECO:0000259" key="1">
    <source>
        <dbReference type="Pfam" id="PF14372"/>
    </source>
</evidence>
<dbReference type="InterPro" id="IPR012337">
    <property type="entry name" value="RNaseH-like_sf"/>
</dbReference>
<dbReference type="GO" id="GO:0003677">
    <property type="term" value="F:DNA binding"/>
    <property type="evidence" value="ECO:0007669"/>
    <property type="project" value="InterPro"/>
</dbReference>
<dbReference type="SUPFAM" id="SSF53098">
    <property type="entry name" value="Ribonuclease H-like"/>
    <property type="match status" value="1"/>
</dbReference>
<evidence type="ECO:0000313" key="3">
    <source>
        <dbReference type="Proteomes" id="UP000054477"/>
    </source>
</evidence>
<feature type="non-terminal residue" evidence="2">
    <location>
        <position position="1"/>
    </location>
</feature>
<evidence type="ECO:0000313" key="2">
    <source>
        <dbReference type="EMBL" id="KIK05202.1"/>
    </source>
</evidence>
<feature type="non-terminal residue" evidence="2">
    <location>
        <position position="135"/>
    </location>
</feature>
<dbReference type="Proteomes" id="UP000054477">
    <property type="component" value="Unassembled WGS sequence"/>
</dbReference>
<dbReference type="OrthoDB" id="3359487at2759"/>
<dbReference type="Pfam" id="PF14372">
    <property type="entry name" value="hAT-like_RNase-H"/>
    <property type="match status" value="1"/>
</dbReference>
<reference evidence="2 3" key="1">
    <citation type="submission" date="2014-04" db="EMBL/GenBank/DDBJ databases">
        <authorList>
            <consortium name="DOE Joint Genome Institute"/>
            <person name="Kuo A."/>
            <person name="Kohler A."/>
            <person name="Nagy L.G."/>
            <person name="Floudas D."/>
            <person name="Copeland A."/>
            <person name="Barry K.W."/>
            <person name="Cichocki N."/>
            <person name="Veneault-Fourrey C."/>
            <person name="LaButti K."/>
            <person name="Lindquist E.A."/>
            <person name="Lipzen A."/>
            <person name="Lundell T."/>
            <person name="Morin E."/>
            <person name="Murat C."/>
            <person name="Sun H."/>
            <person name="Tunlid A."/>
            <person name="Henrissat B."/>
            <person name="Grigoriev I.V."/>
            <person name="Hibbett D.S."/>
            <person name="Martin F."/>
            <person name="Nordberg H.P."/>
            <person name="Cantor M.N."/>
            <person name="Hua S.X."/>
        </authorList>
    </citation>
    <scope>NUCLEOTIDE SEQUENCE [LARGE SCALE GENOMIC DNA]</scope>
    <source>
        <strain evidence="2 3">LaAM-08-1</strain>
    </source>
</reference>
<dbReference type="EMBL" id="KN838562">
    <property type="protein sequence ID" value="KIK05202.1"/>
    <property type="molecule type" value="Genomic_DNA"/>
</dbReference>